<dbReference type="InterPro" id="IPR023614">
    <property type="entry name" value="Porin_dom_sf"/>
</dbReference>
<evidence type="ECO:0000256" key="5">
    <source>
        <dbReference type="ARBA" id="ARBA00022452"/>
    </source>
</evidence>
<evidence type="ECO:0000313" key="17">
    <source>
        <dbReference type="Proteomes" id="UP000286510"/>
    </source>
</evidence>
<dbReference type="PRINTS" id="PR00328">
    <property type="entry name" value="SAR1GTPBP"/>
</dbReference>
<dbReference type="EMBL" id="QUTF01012922">
    <property type="protein sequence ID" value="RHZ20729.1"/>
    <property type="molecule type" value="Genomic_DNA"/>
</dbReference>
<gene>
    <name evidence="16" type="ORF">DYB26_000819</name>
</gene>
<evidence type="ECO:0000256" key="11">
    <source>
        <dbReference type="ARBA" id="ARBA00023128"/>
    </source>
</evidence>
<keyword evidence="4" id="KW-0813">Transport</keyword>
<keyword evidence="11" id="KW-0496">Mitochondrion</keyword>
<keyword evidence="15" id="KW-0460">Magnesium</keyword>
<protein>
    <recommendedName>
        <fullName evidence="18">Cytidyltransferase-like domain-containing protein</fullName>
    </recommendedName>
</protein>
<dbReference type="InterPro" id="IPR005225">
    <property type="entry name" value="Small_GTP-bd"/>
</dbReference>
<dbReference type="GO" id="GO:0005525">
    <property type="term" value="F:GTP binding"/>
    <property type="evidence" value="ECO:0007669"/>
    <property type="project" value="UniProtKB-KW"/>
</dbReference>
<dbReference type="Gene3D" id="3.40.50.300">
    <property type="entry name" value="P-loop containing nucleotide triphosphate hydrolases"/>
    <property type="match status" value="1"/>
</dbReference>
<comment type="subcellular location">
    <subcellularLocation>
        <location evidence="1">Mitochondrion outer membrane</location>
    </subcellularLocation>
</comment>
<dbReference type="GO" id="GO:0005741">
    <property type="term" value="C:mitochondrial outer membrane"/>
    <property type="evidence" value="ECO:0007669"/>
    <property type="project" value="UniProtKB-SubCell"/>
</dbReference>
<dbReference type="GO" id="GO:0003924">
    <property type="term" value="F:GTPase activity"/>
    <property type="evidence" value="ECO:0007669"/>
    <property type="project" value="InterPro"/>
</dbReference>
<proteinExistence type="inferred from homology"/>
<dbReference type="FunFam" id="2.40.160.10:FF:000012">
    <property type="entry name" value="Voltage-dependent anion-selective channel"/>
    <property type="match status" value="1"/>
</dbReference>
<evidence type="ECO:0000313" key="16">
    <source>
        <dbReference type="EMBL" id="RHZ20729.1"/>
    </source>
</evidence>
<evidence type="ECO:0000256" key="1">
    <source>
        <dbReference type="ARBA" id="ARBA00004294"/>
    </source>
</evidence>
<keyword evidence="6" id="KW-0812">Transmembrane</keyword>
<reference evidence="16 17" key="1">
    <citation type="submission" date="2018-08" db="EMBL/GenBank/DDBJ databases">
        <title>Aphanomyces genome sequencing and annotation.</title>
        <authorList>
            <person name="Minardi D."/>
            <person name="Oidtmann B."/>
            <person name="Van Der Giezen M."/>
            <person name="Studholme D.J."/>
        </authorList>
    </citation>
    <scope>NUCLEOTIDE SEQUENCE [LARGE SCALE GENOMIC DNA]</scope>
    <source>
        <strain evidence="16 17">FDL457</strain>
    </source>
</reference>
<organism evidence="16 17">
    <name type="scientific">Aphanomyces astaci</name>
    <name type="common">Crayfish plague agent</name>
    <dbReference type="NCBI Taxonomy" id="112090"/>
    <lineage>
        <taxon>Eukaryota</taxon>
        <taxon>Sar</taxon>
        <taxon>Stramenopiles</taxon>
        <taxon>Oomycota</taxon>
        <taxon>Saprolegniomycetes</taxon>
        <taxon>Saprolegniales</taxon>
        <taxon>Verrucalvaceae</taxon>
        <taxon>Aphanomyces</taxon>
    </lineage>
</organism>
<dbReference type="PROSITE" id="PS51417">
    <property type="entry name" value="ARF"/>
    <property type="match status" value="1"/>
</dbReference>
<dbReference type="NCBIfam" id="TIGR00231">
    <property type="entry name" value="small_GTP"/>
    <property type="match status" value="1"/>
</dbReference>
<dbReference type="InterPro" id="IPR024156">
    <property type="entry name" value="Small_GTPase_ARF"/>
</dbReference>
<dbReference type="AlphaFoldDB" id="A0A3R7B7G1"/>
<evidence type="ECO:0008006" key="18">
    <source>
        <dbReference type="Google" id="ProtNLM"/>
    </source>
</evidence>
<evidence type="ECO:0000256" key="4">
    <source>
        <dbReference type="ARBA" id="ARBA00022448"/>
    </source>
</evidence>
<dbReference type="FunFam" id="3.40.50.300:FF:000412">
    <property type="entry name" value="ADP-ribosylation factor 1"/>
    <property type="match status" value="1"/>
</dbReference>
<comment type="similarity">
    <text evidence="3">Belongs to the small GTPase superfamily. Arf family.</text>
</comment>
<dbReference type="InterPro" id="IPR014729">
    <property type="entry name" value="Rossmann-like_a/b/a_fold"/>
</dbReference>
<keyword evidence="12 14" id="KW-0342">GTP-binding</keyword>
<comment type="caution">
    <text evidence="16">The sequence shown here is derived from an EMBL/GenBank/DDBJ whole genome shotgun (WGS) entry which is preliminary data.</text>
</comment>
<dbReference type="VEuPathDB" id="FungiDB:H257_11706"/>
<dbReference type="VEuPathDB" id="FungiDB:H257_11705"/>
<sequence>MAAPLYKDVSKKATNVLNDDYDFSRKLKIKTKTANGVTFTTEGAMAANKSILAKLGASFVVPQIGGLTVSKLQVTTQGRVIVEADINNALVDNLKVTAKVEDGSRKTNASQVTKLGLEYKQPTYTLTKEFDVTANTASVSALAVVSGVTVGAHGAFNVNKSAVSDYGGALAYNGGDFQVTVATKKSLKTINANFHHQFDANTIYAASIDYDVQTAANALTLGGRYAVDKDTTYLGKVNSDGFVSLAVVQKVTPFLSLTTSAHIDAKHFEGDSHKFGLGLTIEIFASKRVQCAISLTGGGGNVSGEMLGTCGASSTLLEVSLPYYQQSLVEFLNLSPDVVQREVPTRFSFSSQEVSILMAKKSLERARALVPLDDAAKCEDECVGNLIVLALAKAARVDGASLQTALTVHELDTLTEHATEFDDSIPSSLMSTSSSSNSTTTTIALFPNNVILRDMPWKHMLVLPGSFNPVHQGHLEFALAAQRLLQSIDNKVVHTPLFELSLQNADKGALADVADLSRRVRALVDTHNQRVVLTNASLFVDKAALFPSCVFAVGADTAVRLVDLKYYGNDPAKLWLALATISSHKCRFVVAGRLVEGKTTILYKLKLNETLHTLPTIGFNVETFQYKAIEFTAWDIGGQDKLRPLWKYYYQNTDAVIFVVDSNDKHRIQHATDELHRMFGEDELRDSKLLVYANKQDLPNAMSAPDIGAKMDLRSVTKNPWYIQSCSAITNDGLFEGLEWLSKALE</sequence>
<feature type="binding site" evidence="14">
    <location>
        <position position="638"/>
    </location>
    <ligand>
        <name>GTP</name>
        <dbReference type="ChEBI" id="CHEBI:37565"/>
    </ligand>
</feature>
<dbReference type="InterPro" id="IPR027246">
    <property type="entry name" value="Porin_Euk/Tom40"/>
</dbReference>
<evidence type="ECO:0000256" key="2">
    <source>
        <dbReference type="ARBA" id="ARBA00007780"/>
    </source>
</evidence>
<dbReference type="Pfam" id="PF00025">
    <property type="entry name" value="Arf"/>
    <property type="match status" value="1"/>
</dbReference>
<dbReference type="InterPro" id="IPR006689">
    <property type="entry name" value="Small_GTPase_ARF/SAR"/>
</dbReference>
<dbReference type="SUPFAM" id="SSF52540">
    <property type="entry name" value="P-loop containing nucleoside triphosphate hydrolases"/>
    <property type="match status" value="1"/>
</dbReference>
<feature type="binding site" evidence="14">
    <location>
        <begin position="694"/>
        <end position="697"/>
    </location>
    <ligand>
        <name>GTP</name>
        <dbReference type="ChEBI" id="CHEBI:37565"/>
    </ligand>
</feature>
<evidence type="ECO:0000256" key="8">
    <source>
        <dbReference type="ARBA" id="ARBA00022787"/>
    </source>
</evidence>
<dbReference type="Gene3D" id="3.40.50.620">
    <property type="entry name" value="HUPs"/>
    <property type="match status" value="1"/>
</dbReference>
<keyword evidence="7 14" id="KW-0547">Nucleotide-binding</keyword>
<dbReference type="GO" id="GO:0046872">
    <property type="term" value="F:metal ion binding"/>
    <property type="evidence" value="ECO:0007669"/>
    <property type="project" value="UniProtKB-KW"/>
</dbReference>
<dbReference type="GO" id="GO:0008308">
    <property type="term" value="F:voltage-gated monoatomic anion channel activity"/>
    <property type="evidence" value="ECO:0007669"/>
    <property type="project" value="InterPro"/>
</dbReference>
<evidence type="ECO:0000256" key="9">
    <source>
        <dbReference type="ARBA" id="ARBA00023065"/>
    </source>
</evidence>
<feature type="binding site" evidence="15">
    <location>
        <position position="599"/>
    </location>
    <ligand>
        <name>Mg(2+)</name>
        <dbReference type="ChEBI" id="CHEBI:18420"/>
    </ligand>
</feature>
<keyword evidence="15" id="KW-0479">Metal-binding</keyword>
<dbReference type="Pfam" id="PF01459">
    <property type="entry name" value="Porin_3"/>
    <property type="match status" value="1"/>
</dbReference>
<comment type="similarity">
    <text evidence="2">Belongs to the eukaryotic mitochondrial porin family.</text>
</comment>
<dbReference type="InterPro" id="IPR027417">
    <property type="entry name" value="P-loop_NTPase"/>
</dbReference>
<evidence type="ECO:0000256" key="13">
    <source>
        <dbReference type="ARBA" id="ARBA00023136"/>
    </source>
</evidence>
<dbReference type="GO" id="GO:0046930">
    <property type="term" value="C:pore complex"/>
    <property type="evidence" value="ECO:0007669"/>
    <property type="project" value="UniProtKB-KW"/>
</dbReference>
<dbReference type="PANTHER" id="PTHR11711">
    <property type="entry name" value="ADP RIBOSYLATION FACTOR-RELATED"/>
    <property type="match status" value="1"/>
</dbReference>
<evidence type="ECO:0000256" key="7">
    <source>
        <dbReference type="ARBA" id="ARBA00022741"/>
    </source>
</evidence>
<dbReference type="SUPFAM" id="SSF52374">
    <property type="entry name" value="Nucleotidylyl transferase"/>
    <property type="match status" value="1"/>
</dbReference>
<dbReference type="CDD" id="cd07306">
    <property type="entry name" value="Porin3_VDAC"/>
    <property type="match status" value="1"/>
</dbReference>
<keyword evidence="13" id="KW-0472">Membrane</keyword>
<keyword evidence="8" id="KW-1000">Mitochondrion outer membrane</keyword>
<accession>A0A3R7B7G1</accession>
<evidence type="ECO:0000256" key="10">
    <source>
        <dbReference type="ARBA" id="ARBA00023114"/>
    </source>
</evidence>
<evidence type="ECO:0000256" key="3">
    <source>
        <dbReference type="ARBA" id="ARBA00010290"/>
    </source>
</evidence>
<evidence type="ECO:0000256" key="6">
    <source>
        <dbReference type="ARBA" id="ARBA00022692"/>
    </source>
</evidence>
<evidence type="ECO:0000256" key="14">
    <source>
        <dbReference type="PIRSR" id="PIRSR606689-1"/>
    </source>
</evidence>
<keyword evidence="10" id="KW-0626">Porin</keyword>
<dbReference type="SMART" id="SM00178">
    <property type="entry name" value="SAR"/>
    <property type="match status" value="1"/>
</dbReference>
<evidence type="ECO:0000256" key="12">
    <source>
        <dbReference type="ARBA" id="ARBA00023134"/>
    </source>
</evidence>
<dbReference type="SMART" id="SM00177">
    <property type="entry name" value="ARF"/>
    <property type="match status" value="1"/>
</dbReference>
<dbReference type="Proteomes" id="UP000286510">
    <property type="component" value="Unassembled WGS sequence"/>
</dbReference>
<feature type="binding site" evidence="15">
    <location>
        <position position="616"/>
    </location>
    <ligand>
        <name>Mg(2+)</name>
        <dbReference type="ChEBI" id="CHEBI:18420"/>
    </ligand>
</feature>
<evidence type="ECO:0000256" key="15">
    <source>
        <dbReference type="PIRSR" id="PIRSR606689-2"/>
    </source>
</evidence>
<dbReference type="GO" id="GO:0015288">
    <property type="term" value="F:porin activity"/>
    <property type="evidence" value="ECO:0007669"/>
    <property type="project" value="UniProtKB-KW"/>
</dbReference>
<keyword evidence="5" id="KW-1134">Transmembrane beta strand</keyword>
<dbReference type="Gene3D" id="2.40.160.10">
    <property type="entry name" value="Porin"/>
    <property type="match status" value="1"/>
</dbReference>
<name>A0A3R7B7G1_APHAT</name>
<keyword evidence="9" id="KW-0406">Ion transport</keyword>
<dbReference type="GO" id="GO:0030010">
    <property type="term" value="P:establishment of cell polarity"/>
    <property type="evidence" value="ECO:0007669"/>
    <property type="project" value="UniProtKB-ARBA"/>
</dbReference>
<feature type="binding site" evidence="14">
    <location>
        <begin position="592"/>
        <end position="599"/>
    </location>
    <ligand>
        <name>GTP</name>
        <dbReference type="ChEBI" id="CHEBI:37565"/>
    </ligand>
</feature>
<dbReference type="InterPro" id="IPR001925">
    <property type="entry name" value="Porin_Euk"/>
</dbReference>